<organism evidence="1 2">
    <name type="scientific">Lasius niger</name>
    <name type="common">Black garden ant</name>
    <dbReference type="NCBI Taxonomy" id="67767"/>
    <lineage>
        <taxon>Eukaryota</taxon>
        <taxon>Metazoa</taxon>
        <taxon>Ecdysozoa</taxon>
        <taxon>Arthropoda</taxon>
        <taxon>Hexapoda</taxon>
        <taxon>Insecta</taxon>
        <taxon>Pterygota</taxon>
        <taxon>Neoptera</taxon>
        <taxon>Endopterygota</taxon>
        <taxon>Hymenoptera</taxon>
        <taxon>Apocrita</taxon>
        <taxon>Aculeata</taxon>
        <taxon>Formicoidea</taxon>
        <taxon>Formicidae</taxon>
        <taxon>Formicinae</taxon>
        <taxon>Lasius</taxon>
        <taxon>Lasius</taxon>
    </lineage>
</organism>
<evidence type="ECO:0000313" key="1">
    <source>
        <dbReference type="EMBL" id="KMQ82786.1"/>
    </source>
</evidence>
<dbReference type="OrthoDB" id="7311776at2759"/>
<dbReference type="Pfam" id="PF24664">
    <property type="entry name" value="Monjiviricetes_fusion"/>
    <property type="match status" value="1"/>
</dbReference>
<protein>
    <submittedName>
        <fullName evidence="1">Uncharacterized protein</fullName>
    </submittedName>
</protein>
<gene>
    <name evidence="1" type="ORF">RF55_21878</name>
</gene>
<comment type="caution">
    <text evidence="1">The sequence shown here is derived from an EMBL/GenBank/DDBJ whole genome shotgun (WGS) entry which is preliminary data.</text>
</comment>
<keyword evidence="2" id="KW-1185">Reference proteome</keyword>
<evidence type="ECO:0000313" key="2">
    <source>
        <dbReference type="Proteomes" id="UP000036403"/>
    </source>
</evidence>
<name>A0A0J7JY35_LASNI</name>
<dbReference type="EMBL" id="LBMM01023101">
    <property type="protein sequence ID" value="KMQ82786.1"/>
    <property type="molecule type" value="Genomic_DNA"/>
</dbReference>
<sequence length="93" mass="10485">MQTACNAFAPAMYLLGDFWYKLTPRPVDTMPLIIMKPLTKSTWKYSSPGSLATSGIYTENDLEELRDHIMFPAERPAVLNNIARGVMGRTTFI</sequence>
<reference evidence="1 2" key="1">
    <citation type="submission" date="2015-04" db="EMBL/GenBank/DDBJ databases">
        <title>Lasius niger genome sequencing.</title>
        <authorList>
            <person name="Konorov E.A."/>
            <person name="Nikitin M.A."/>
            <person name="Kirill M.V."/>
            <person name="Chang P."/>
        </authorList>
    </citation>
    <scope>NUCLEOTIDE SEQUENCE [LARGE SCALE GENOMIC DNA]</scope>
    <source>
        <tissue evidence="1">Whole</tissue>
    </source>
</reference>
<dbReference type="PaxDb" id="67767-A0A0J7JY35"/>
<proteinExistence type="predicted"/>
<dbReference type="Proteomes" id="UP000036403">
    <property type="component" value="Unassembled WGS sequence"/>
</dbReference>
<dbReference type="AlphaFoldDB" id="A0A0J7JY35"/>
<accession>A0A0J7JY35</accession>